<dbReference type="SUPFAM" id="SSF82153">
    <property type="entry name" value="FAS1 domain"/>
    <property type="match status" value="3"/>
</dbReference>
<feature type="region of interest" description="Disordered" evidence="1">
    <location>
        <begin position="207"/>
        <end position="248"/>
    </location>
</feature>
<gene>
    <name evidence="4" type="ORF">Dxin01_02391</name>
</gene>
<dbReference type="InterPro" id="IPR036378">
    <property type="entry name" value="FAS1_dom_sf"/>
</dbReference>
<dbReference type="Proteomes" id="UP001458946">
    <property type="component" value="Unassembled WGS sequence"/>
</dbReference>
<dbReference type="PROSITE" id="PS50213">
    <property type="entry name" value="FAS1"/>
    <property type="match status" value="3"/>
</dbReference>
<evidence type="ECO:0000256" key="1">
    <source>
        <dbReference type="SAM" id="MobiDB-lite"/>
    </source>
</evidence>
<feature type="domain" description="FAS1" evidence="3">
    <location>
        <begin position="35"/>
        <end position="165"/>
    </location>
</feature>
<evidence type="ECO:0000256" key="2">
    <source>
        <dbReference type="SAM" id="SignalP"/>
    </source>
</evidence>
<proteinExistence type="predicted"/>
<dbReference type="SMART" id="SM00554">
    <property type="entry name" value="FAS1"/>
    <property type="match status" value="3"/>
</dbReference>
<feature type="signal peptide" evidence="2">
    <location>
        <begin position="1"/>
        <end position="20"/>
    </location>
</feature>
<dbReference type="RefSeq" id="WP_353542616.1">
    <property type="nucleotide sequence ID" value="NZ_BAABRN010000027.1"/>
</dbReference>
<dbReference type="Gene3D" id="2.30.180.10">
    <property type="entry name" value="FAS1 domain"/>
    <property type="match status" value="3"/>
</dbReference>
<evidence type="ECO:0000259" key="3">
    <source>
        <dbReference type="PROSITE" id="PS50213"/>
    </source>
</evidence>
<dbReference type="PANTHER" id="PTHR10900">
    <property type="entry name" value="PERIOSTIN-RELATED"/>
    <property type="match status" value="1"/>
</dbReference>
<keyword evidence="5" id="KW-1185">Reference proteome</keyword>
<sequence length="529" mass="53700">MKKQIGLMTVGLMLATPALAGGAGAPVRAPAAGSCKSIAQIVASDAQFSTLATAIEAAGLKNTMSGAGSYTVFAPTNAAFAKVPSDKLAGLLNDPEALRGLVLYHVVSEKATMAQIRGVQGGTTMQGGDIAVSVKNNKLMINNATVIKGDIMACNGIVHVIDTVLMPEAQAAAPAPAPAPVAAPAPAPAPVATQMVIPALPASGSTISTGTGSASATTTQQTTVSTTTNTSTATSTTTTTTTDTSAAASTSATETTIYDAVINDDRFSTFRDLLSDADMTDVLTSGEYTVFAPTNDAFDALPDGVLAAISSNPEALKQVLNYHLVAHKVTTEQINSGAPIQTVEGSELNLGTATVGTAINSSNGFIYPIDVVLLPDDFKVPDVQAIAADTSTTPPNITTYLLSQDRFSVLRGLLGTAGLANTLTSGDFTLFAPTNDAFAKLSKEDLDALSKDANKLKAVLTYHVIAGHPDAAALTAAPLKTLEGSDLTLAQTAGGLKVGDNAMVSGDVVTTGNGNVYAIDTILMPPSLK</sequence>
<name>A0ABP9VBM9_9DEIO</name>
<feature type="domain" description="FAS1" evidence="3">
    <location>
        <begin position="254"/>
        <end position="373"/>
    </location>
</feature>
<feature type="chain" id="PRO_5046376239" description="FAS1 domain-containing protein" evidence="2">
    <location>
        <begin position="21"/>
        <end position="529"/>
    </location>
</feature>
<evidence type="ECO:0000313" key="5">
    <source>
        <dbReference type="Proteomes" id="UP001458946"/>
    </source>
</evidence>
<dbReference type="PANTHER" id="PTHR10900:SF77">
    <property type="entry name" value="FI19380P1"/>
    <property type="match status" value="1"/>
</dbReference>
<keyword evidence="2" id="KW-0732">Signal</keyword>
<comment type="caution">
    <text evidence="4">The sequence shown here is derived from an EMBL/GenBank/DDBJ whole genome shotgun (WGS) entry which is preliminary data.</text>
</comment>
<dbReference type="InterPro" id="IPR050904">
    <property type="entry name" value="Adhesion/Biosynth-related"/>
</dbReference>
<organism evidence="4 5">
    <name type="scientific">Deinococcus xinjiangensis</name>
    <dbReference type="NCBI Taxonomy" id="457454"/>
    <lineage>
        <taxon>Bacteria</taxon>
        <taxon>Thermotogati</taxon>
        <taxon>Deinococcota</taxon>
        <taxon>Deinococci</taxon>
        <taxon>Deinococcales</taxon>
        <taxon>Deinococcaceae</taxon>
        <taxon>Deinococcus</taxon>
    </lineage>
</organism>
<protein>
    <recommendedName>
        <fullName evidence="3">FAS1 domain-containing protein</fullName>
    </recommendedName>
</protein>
<feature type="domain" description="FAS1" evidence="3">
    <location>
        <begin position="394"/>
        <end position="523"/>
    </location>
</feature>
<dbReference type="Pfam" id="PF02469">
    <property type="entry name" value="Fasciclin"/>
    <property type="match status" value="3"/>
</dbReference>
<dbReference type="EMBL" id="BAABRN010000027">
    <property type="protein sequence ID" value="GAA5502647.1"/>
    <property type="molecule type" value="Genomic_DNA"/>
</dbReference>
<accession>A0ABP9VBM9</accession>
<dbReference type="InterPro" id="IPR000782">
    <property type="entry name" value="FAS1_domain"/>
</dbReference>
<evidence type="ECO:0000313" key="4">
    <source>
        <dbReference type="EMBL" id="GAA5502647.1"/>
    </source>
</evidence>
<reference evidence="4 5" key="1">
    <citation type="submission" date="2024-02" db="EMBL/GenBank/DDBJ databases">
        <title>Deinococcus xinjiangensis NBRC 107630.</title>
        <authorList>
            <person name="Ichikawa N."/>
            <person name="Katano-Makiyama Y."/>
            <person name="Hidaka K."/>
        </authorList>
    </citation>
    <scope>NUCLEOTIDE SEQUENCE [LARGE SCALE GENOMIC DNA]</scope>
    <source>
        <strain evidence="4 5">NBRC 107630</strain>
    </source>
</reference>